<organism evidence="1">
    <name type="scientific">Tetraodon nigroviridis</name>
    <name type="common">Spotted green pufferfish</name>
    <name type="synonym">Chelonodon nigroviridis</name>
    <dbReference type="NCBI Taxonomy" id="99883"/>
    <lineage>
        <taxon>Eukaryota</taxon>
        <taxon>Metazoa</taxon>
        <taxon>Chordata</taxon>
        <taxon>Craniata</taxon>
        <taxon>Vertebrata</taxon>
        <taxon>Euteleostomi</taxon>
        <taxon>Actinopterygii</taxon>
        <taxon>Neopterygii</taxon>
        <taxon>Teleostei</taxon>
        <taxon>Neoteleostei</taxon>
        <taxon>Acanthomorphata</taxon>
        <taxon>Eupercaria</taxon>
        <taxon>Tetraodontiformes</taxon>
        <taxon>Tetradontoidea</taxon>
        <taxon>Tetraodontidae</taxon>
        <taxon>Tetraodon</taxon>
    </lineage>
</organism>
<dbReference type="AlphaFoldDB" id="Q4RUN2"/>
<comment type="caution">
    <text evidence="1">The sequence shown here is derived from an EMBL/GenBank/DDBJ whole genome shotgun (WGS) entry which is preliminary data.</text>
</comment>
<evidence type="ECO:0000313" key="1">
    <source>
        <dbReference type="EMBL" id="CAG07900.1"/>
    </source>
</evidence>
<name>Q4RUN2_TETNG</name>
<dbReference type="KEGG" id="tng:GSTEN00028722G001"/>
<gene>
    <name evidence="1" type="ORF">GSTENG00028722001</name>
</gene>
<dbReference type="EMBL" id="CAAE01014993">
    <property type="protein sequence ID" value="CAG07900.1"/>
    <property type="molecule type" value="Genomic_DNA"/>
</dbReference>
<reference evidence="1" key="2">
    <citation type="submission" date="2004-02" db="EMBL/GenBank/DDBJ databases">
        <authorList>
            <consortium name="Genoscope"/>
            <consortium name="Whitehead Institute Centre for Genome Research"/>
        </authorList>
    </citation>
    <scope>NUCLEOTIDE SEQUENCE</scope>
</reference>
<accession>Q4RUN2</accession>
<sequence length="46" mass="4966">MATVRGPGLKYRGVSSQQGLGTTGGLAWRVGFTVVTGLPKYLWREI</sequence>
<reference evidence="1" key="1">
    <citation type="journal article" date="2004" name="Nature">
        <title>Genome duplication in the teleost fish Tetraodon nigroviridis reveals the early vertebrate proto-karyotype.</title>
        <authorList>
            <person name="Jaillon O."/>
            <person name="Aury J.-M."/>
            <person name="Brunet F."/>
            <person name="Petit J.-L."/>
            <person name="Stange-Thomann N."/>
            <person name="Mauceli E."/>
            <person name="Bouneau L."/>
            <person name="Fischer C."/>
            <person name="Ozouf-Costaz C."/>
            <person name="Bernot A."/>
            <person name="Nicaud S."/>
            <person name="Jaffe D."/>
            <person name="Fisher S."/>
            <person name="Lutfalla G."/>
            <person name="Dossat C."/>
            <person name="Segurens B."/>
            <person name="Dasilva C."/>
            <person name="Salanoubat M."/>
            <person name="Levy M."/>
            <person name="Boudet N."/>
            <person name="Castellano S."/>
            <person name="Anthouard V."/>
            <person name="Jubin C."/>
            <person name="Castelli V."/>
            <person name="Katinka M."/>
            <person name="Vacherie B."/>
            <person name="Biemont C."/>
            <person name="Skalli Z."/>
            <person name="Cattolico L."/>
            <person name="Poulain J."/>
            <person name="De Berardinis V."/>
            <person name="Cruaud C."/>
            <person name="Duprat S."/>
            <person name="Brottier P."/>
            <person name="Coutanceau J.-P."/>
            <person name="Gouzy J."/>
            <person name="Parra G."/>
            <person name="Lardier G."/>
            <person name="Chapple C."/>
            <person name="McKernan K.J."/>
            <person name="McEwan P."/>
            <person name="Bosak S."/>
            <person name="Kellis M."/>
            <person name="Volff J.-N."/>
            <person name="Guigo R."/>
            <person name="Zody M.C."/>
            <person name="Mesirov J."/>
            <person name="Lindblad-Toh K."/>
            <person name="Birren B."/>
            <person name="Nusbaum C."/>
            <person name="Kahn D."/>
            <person name="Robinson-Rechavi M."/>
            <person name="Laudet V."/>
            <person name="Schachter V."/>
            <person name="Quetier F."/>
            <person name="Saurin W."/>
            <person name="Scarpelli C."/>
            <person name="Wincker P."/>
            <person name="Lander E.S."/>
            <person name="Weissenbach J."/>
            <person name="Roest Crollius H."/>
        </authorList>
    </citation>
    <scope>NUCLEOTIDE SEQUENCE [LARGE SCALE GENOMIC DNA]</scope>
</reference>
<proteinExistence type="predicted"/>
<protein>
    <submittedName>
        <fullName evidence="1">(spotted green pufferfish) hypothetical protein</fullName>
    </submittedName>
</protein>